<dbReference type="InterPro" id="IPR002347">
    <property type="entry name" value="SDR_fam"/>
</dbReference>
<name>A0A9X2L7P3_9PROT</name>
<evidence type="ECO:0000256" key="1">
    <source>
        <dbReference type="ARBA" id="ARBA00006484"/>
    </source>
</evidence>
<dbReference type="Gene3D" id="3.40.50.720">
    <property type="entry name" value="NAD(P)-binding Rossmann-like Domain"/>
    <property type="match status" value="1"/>
</dbReference>
<keyword evidence="2" id="KW-0560">Oxidoreductase</keyword>
<accession>A0A9X2L7P3</accession>
<dbReference type="GO" id="GO:0016491">
    <property type="term" value="F:oxidoreductase activity"/>
    <property type="evidence" value="ECO:0007669"/>
    <property type="project" value="UniProtKB-KW"/>
</dbReference>
<dbReference type="Pfam" id="PF13561">
    <property type="entry name" value="adh_short_C2"/>
    <property type="match status" value="1"/>
</dbReference>
<dbReference type="Proteomes" id="UP001142610">
    <property type="component" value="Unassembled WGS sequence"/>
</dbReference>
<evidence type="ECO:0000313" key="4">
    <source>
        <dbReference type="Proteomes" id="UP001142610"/>
    </source>
</evidence>
<dbReference type="EMBL" id="JANIBC010000002">
    <property type="protein sequence ID" value="MCQ8184600.1"/>
    <property type="molecule type" value="Genomic_DNA"/>
</dbReference>
<dbReference type="PANTHER" id="PTHR43639">
    <property type="entry name" value="OXIDOREDUCTASE, SHORT-CHAIN DEHYDROGENASE/REDUCTASE FAMILY (AFU_ORTHOLOGUE AFUA_5G02870)"/>
    <property type="match status" value="1"/>
</dbReference>
<comment type="caution">
    <text evidence="3">The sequence shown here is derived from an EMBL/GenBank/DDBJ whole genome shotgun (WGS) entry which is preliminary data.</text>
</comment>
<organism evidence="3 4">
    <name type="scientific">Parvularcula maris</name>
    <dbReference type="NCBI Taxonomy" id="2965077"/>
    <lineage>
        <taxon>Bacteria</taxon>
        <taxon>Pseudomonadati</taxon>
        <taxon>Pseudomonadota</taxon>
        <taxon>Alphaproteobacteria</taxon>
        <taxon>Parvularculales</taxon>
        <taxon>Parvularculaceae</taxon>
        <taxon>Parvularcula</taxon>
    </lineage>
</organism>
<dbReference type="PANTHER" id="PTHR43639:SF1">
    <property type="entry name" value="SHORT-CHAIN DEHYDROGENASE_REDUCTASE FAMILY PROTEIN"/>
    <property type="match status" value="1"/>
</dbReference>
<sequence>MRAVLITGGAIRVGRAIAEACAEAGWQPVIHYNSSAGSAEELAKKLGTVAVGQNLSQEGAGEKLIAAAVEKLGRPLTGLVNSAAIFEHDTAGEATEEALYKHFRINAVAPMMTAKAFAKQAPDGGAVVNILDQKLFILNADHFSYTVSKQALHGATLTMARAFAPKVRVVGVAPGYNLPSPGQPEEVFERLAPTVNVLERRLTPEDVAETVLFALQHRAITGQVLIADNGEHLKASPRDVMFSE</sequence>
<gene>
    <name evidence="3" type="ORF">NOG11_04295</name>
</gene>
<comment type="similarity">
    <text evidence="1">Belongs to the short-chain dehydrogenases/reductases (SDR) family.</text>
</comment>
<dbReference type="RefSeq" id="WP_256618449.1">
    <property type="nucleotide sequence ID" value="NZ_JANIBC010000002.1"/>
</dbReference>
<evidence type="ECO:0000313" key="3">
    <source>
        <dbReference type="EMBL" id="MCQ8184600.1"/>
    </source>
</evidence>
<keyword evidence="4" id="KW-1185">Reference proteome</keyword>
<dbReference type="InterPro" id="IPR036291">
    <property type="entry name" value="NAD(P)-bd_dom_sf"/>
</dbReference>
<evidence type="ECO:0000256" key="2">
    <source>
        <dbReference type="ARBA" id="ARBA00023002"/>
    </source>
</evidence>
<dbReference type="AlphaFoldDB" id="A0A9X2L7P3"/>
<proteinExistence type="inferred from homology"/>
<dbReference type="PRINTS" id="PR00081">
    <property type="entry name" value="GDHRDH"/>
</dbReference>
<protein>
    <submittedName>
        <fullName evidence="3">SDR family oxidoreductase</fullName>
    </submittedName>
</protein>
<reference evidence="3" key="1">
    <citation type="submission" date="2022-07" db="EMBL/GenBank/DDBJ databases">
        <title>Parvularcula maris sp. nov., an algicidal bacterium isolated from seawater.</title>
        <authorList>
            <person name="Li F."/>
        </authorList>
    </citation>
    <scope>NUCLEOTIDE SEQUENCE</scope>
    <source>
        <strain evidence="3">BGMRC 0090</strain>
    </source>
</reference>
<dbReference type="SUPFAM" id="SSF51735">
    <property type="entry name" value="NAD(P)-binding Rossmann-fold domains"/>
    <property type="match status" value="1"/>
</dbReference>